<evidence type="ECO:0000256" key="6">
    <source>
        <dbReference type="ARBA" id="ARBA00023601"/>
    </source>
</evidence>
<dbReference type="PROSITE" id="PS51918">
    <property type="entry name" value="RADICAL_SAM"/>
    <property type="match status" value="1"/>
</dbReference>
<comment type="cofactor">
    <cofactor evidence="1">
        <name>[4Fe-4S] cluster</name>
        <dbReference type="ChEBI" id="CHEBI:49883"/>
    </cofactor>
</comment>
<evidence type="ECO:0000256" key="2">
    <source>
        <dbReference type="ARBA" id="ARBA00022691"/>
    </source>
</evidence>
<evidence type="ECO:0000259" key="7">
    <source>
        <dbReference type="PROSITE" id="PS51918"/>
    </source>
</evidence>
<feature type="domain" description="Radical SAM core" evidence="7">
    <location>
        <begin position="16"/>
        <end position="256"/>
    </location>
</feature>
<dbReference type="AlphaFoldDB" id="A0A060R698"/>
<dbReference type="InterPro" id="IPR013785">
    <property type="entry name" value="Aldolase_TIM"/>
</dbReference>
<dbReference type="OrthoDB" id="9763993at2"/>
<dbReference type="InterPro" id="IPR007197">
    <property type="entry name" value="rSAM"/>
</dbReference>
<accession>A0A060R698</accession>
<dbReference type="GO" id="GO:0046872">
    <property type="term" value="F:metal ion binding"/>
    <property type="evidence" value="ECO:0007669"/>
    <property type="project" value="UniProtKB-KW"/>
</dbReference>
<dbReference type="SFLD" id="SFLDS00029">
    <property type="entry name" value="Radical_SAM"/>
    <property type="match status" value="1"/>
</dbReference>
<dbReference type="GO" id="GO:0016491">
    <property type="term" value="F:oxidoreductase activity"/>
    <property type="evidence" value="ECO:0007669"/>
    <property type="project" value="InterPro"/>
</dbReference>
<evidence type="ECO:0000256" key="4">
    <source>
        <dbReference type="ARBA" id="ARBA00023004"/>
    </source>
</evidence>
<dbReference type="HOGENOM" id="CLU_009273_3_4_10"/>
<dbReference type="PATRIC" id="fig|1433126.3.peg.439"/>
<evidence type="ECO:0000313" key="9">
    <source>
        <dbReference type="Proteomes" id="UP000027616"/>
    </source>
</evidence>
<dbReference type="PANTHER" id="PTHR43273">
    <property type="entry name" value="ANAEROBIC SULFATASE-MATURATING ENZYME HOMOLOG ASLB-RELATED"/>
    <property type="match status" value="1"/>
</dbReference>
<dbReference type="PANTHER" id="PTHR43273:SF3">
    <property type="entry name" value="ANAEROBIC SULFATASE-MATURATING ENZYME HOMOLOG ASLB-RELATED"/>
    <property type="match status" value="1"/>
</dbReference>
<dbReference type="Proteomes" id="UP000027616">
    <property type="component" value="Chromosome I"/>
</dbReference>
<evidence type="ECO:0000256" key="3">
    <source>
        <dbReference type="ARBA" id="ARBA00022723"/>
    </source>
</evidence>
<dbReference type="STRING" id="1433126.BN938_0441"/>
<dbReference type="KEGG" id="rbc:BN938_0441"/>
<evidence type="ECO:0000313" key="8">
    <source>
        <dbReference type="EMBL" id="CDN30546.1"/>
    </source>
</evidence>
<keyword evidence="4" id="KW-0408">Iron</keyword>
<organism evidence="8 9">
    <name type="scientific">Mucinivorans hirudinis</name>
    <dbReference type="NCBI Taxonomy" id="1433126"/>
    <lineage>
        <taxon>Bacteria</taxon>
        <taxon>Pseudomonadati</taxon>
        <taxon>Bacteroidota</taxon>
        <taxon>Bacteroidia</taxon>
        <taxon>Bacteroidales</taxon>
        <taxon>Rikenellaceae</taxon>
        <taxon>Mucinivorans</taxon>
    </lineage>
</organism>
<dbReference type="SFLD" id="SFLDG01386">
    <property type="entry name" value="main_SPASM_domain-containing"/>
    <property type="match status" value="1"/>
</dbReference>
<dbReference type="Pfam" id="PF04055">
    <property type="entry name" value="Radical_SAM"/>
    <property type="match status" value="1"/>
</dbReference>
<keyword evidence="5" id="KW-0411">Iron-sulfur</keyword>
<dbReference type="Gene3D" id="3.20.20.70">
    <property type="entry name" value="Aldolase class I"/>
    <property type="match status" value="1"/>
</dbReference>
<comment type="similarity">
    <text evidence="6">Belongs to the radical SAM superfamily. Anaerobic sulfatase-maturating enzyme family.</text>
</comment>
<dbReference type="CDD" id="cd01335">
    <property type="entry name" value="Radical_SAM"/>
    <property type="match status" value="1"/>
</dbReference>
<keyword evidence="9" id="KW-1185">Reference proteome</keyword>
<dbReference type="eggNOG" id="COG0641">
    <property type="taxonomic scope" value="Bacteria"/>
</dbReference>
<dbReference type="InterPro" id="IPR026407">
    <property type="entry name" value="SAM_GG-Bacter"/>
</dbReference>
<gene>
    <name evidence="8" type="ORF">BN938_0441</name>
</gene>
<keyword evidence="2" id="KW-0949">S-adenosyl-L-methionine</keyword>
<dbReference type="NCBIfam" id="TIGR04148">
    <property type="entry name" value="GG_samocin_CFB"/>
    <property type="match status" value="1"/>
</dbReference>
<proteinExistence type="inferred from homology"/>
<protein>
    <submittedName>
        <fullName evidence="8">Possible regulatory protein</fullName>
    </submittedName>
</protein>
<dbReference type="InterPro" id="IPR023867">
    <property type="entry name" value="Sulphatase_maturase_rSAM"/>
</dbReference>
<dbReference type="EMBL" id="HG934468">
    <property type="protein sequence ID" value="CDN30546.1"/>
    <property type="molecule type" value="Genomic_DNA"/>
</dbReference>
<reference evidence="8 9" key="1">
    <citation type="journal article" date="2015" name="Genome Announc.">
        <title>Complete Genome Sequence of the Novel Leech Symbiont Mucinivorans hirudinis M3T.</title>
        <authorList>
            <person name="Nelson M.C."/>
            <person name="Bomar L."/>
            <person name="Graf J."/>
        </authorList>
    </citation>
    <scope>NUCLEOTIDE SEQUENCE [LARGE SCALE GENOMIC DNA]</scope>
    <source>
        <strain evidence="9">M3</strain>
    </source>
</reference>
<dbReference type="GO" id="GO:0051536">
    <property type="term" value="F:iron-sulfur cluster binding"/>
    <property type="evidence" value="ECO:0007669"/>
    <property type="project" value="UniProtKB-KW"/>
</dbReference>
<dbReference type="InterPro" id="IPR058240">
    <property type="entry name" value="rSAM_sf"/>
</dbReference>
<dbReference type="SFLD" id="SFLDG01067">
    <property type="entry name" value="SPASM/twitch_domain_containing"/>
    <property type="match status" value="1"/>
</dbReference>
<evidence type="ECO:0000256" key="1">
    <source>
        <dbReference type="ARBA" id="ARBA00001966"/>
    </source>
</evidence>
<dbReference type="SFLD" id="SFLDG01384">
    <property type="entry name" value="thioether_bond_formation_requi"/>
    <property type="match status" value="1"/>
</dbReference>
<sequence>MSKEYLISVQDVIDNLVNIKQIVFEVTDACNLKCKYCAFGEFYELDQPRENRSLQPNKAIKLIDYMAEFWSKYQPESYRPLTYIGFYGGEPLMNIDFIKQTVEYVESRNLNREFRFSMTTNALLLDRYMDYLAEKRFSVLISLDGDEYGDSYRVDHSGNNSFSRVIRNVKMLQSRHPDFFEKSVNFNSVLHNRNSVEAIHSFIKEEFGKSPKISELSTTGIRSDKAEEFSHTFKNKFESLLDSENYEQLSDELFLEEPTTGDLLLFLHQYSGNVFMSYNELFFDKEKLPRSITGTCRPFARKLFVTASGKIMQCERIDHKFFLGEVTDEGVKLDLENVARIYNGYTSKFSTQCNVCYRRESCIQCLYFIEDIDGVSPICRGFMNKENFERFRSHCLGHLAKNPHLYQKIMTKVQVN</sequence>
<name>A0A060R698_9BACT</name>
<keyword evidence="3" id="KW-0479">Metal-binding</keyword>
<evidence type="ECO:0000256" key="5">
    <source>
        <dbReference type="ARBA" id="ARBA00023014"/>
    </source>
</evidence>
<dbReference type="SUPFAM" id="SSF102114">
    <property type="entry name" value="Radical SAM enzymes"/>
    <property type="match status" value="1"/>
</dbReference>